<proteinExistence type="predicted"/>
<accession>A0A9Q3EIU8</accession>
<keyword evidence="2" id="KW-1185">Reference proteome</keyword>
<evidence type="ECO:0000313" key="2">
    <source>
        <dbReference type="Proteomes" id="UP000765509"/>
    </source>
</evidence>
<dbReference type="Proteomes" id="UP000765509">
    <property type="component" value="Unassembled WGS sequence"/>
</dbReference>
<protein>
    <submittedName>
        <fullName evidence="1">Uncharacterized protein</fullName>
    </submittedName>
</protein>
<organism evidence="1 2">
    <name type="scientific">Austropuccinia psidii MF-1</name>
    <dbReference type="NCBI Taxonomy" id="1389203"/>
    <lineage>
        <taxon>Eukaryota</taxon>
        <taxon>Fungi</taxon>
        <taxon>Dikarya</taxon>
        <taxon>Basidiomycota</taxon>
        <taxon>Pucciniomycotina</taxon>
        <taxon>Pucciniomycetes</taxon>
        <taxon>Pucciniales</taxon>
        <taxon>Sphaerophragmiaceae</taxon>
        <taxon>Austropuccinia</taxon>
    </lineage>
</organism>
<evidence type="ECO:0000313" key="1">
    <source>
        <dbReference type="EMBL" id="MBW0519748.1"/>
    </source>
</evidence>
<gene>
    <name evidence="1" type="ORF">O181_059463</name>
</gene>
<dbReference type="EMBL" id="AVOT02027617">
    <property type="protein sequence ID" value="MBW0519748.1"/>
    <property type="molecule type" value="Genomic_DNA"/>
</dbReference>
<reference evidence="1" key="1">
    <citation type="submission" date="2021-03" db="EMBL/GenBank/DDBJ databases">
        <title>Draft genome sequence of rust myrtle Austropuccinia psidii MF-1, a brazilian biotype.</title>
        <authorList>
            <person name="Quecine M.C."/>
            <person name="Pachon D.M.R."/>
            <person name="Bonatelli M.L."/>
            <person name="Correr F.H."/>
            <person name="Franceschini L.M."/>
            <person name="Leite T.F."/>
            <person name="Margarido G.R.A."/>
            <person name="Almeida C.A."/>
            <person name="Ferrarezi J.A."/>
            <person name="Labate C.A."/>
        </authorList>
    </citation>
    <scope>NUCLEOTIDE SEQUENCE</scope>
    <source>
        <strain evidence="1">MF-1</strain>
    </source>
</reference>
<comment type="caution">
    <text evidence="1">The sequence shown here is derived from an EMBL/GenBank/DDBJ whole genome shotgun (WGS) entry which is preliminary data.</text>
</comment>
<dbReference type="AlphaFoldDB" id="A0A9Q3EIU8"/>
<name>A0A9Q3EIU8_9BASI</name>
<sequence>MLGRSNVIVLDHWLPMSADIYEVRNMDLFGKEFQVSEAPTPDGTYRDVLDGEEVEVIHNSISHQFSTSPSHPHARRFQSNLILSTPNTIQPTLDTVPTSLPPPSPTSFTTRLALIPEVRPSPIVTSQQLQPVAGSSRRIEELSPFLFPVASVFQLTKHWPIQVTREDPNTASKNQDSVARVFRRVDRNSGELIEHATDRNIPGTASEEMTAKFARYEDELINDFQRTFDNLG</sequence>